<name>A4CJH7_ROBBH</name>
<proteinExistence type="predicted"/>
<accession>A4CJH7</accession>
<organism evidence="1 2">
    <name type="scientific">Robiginitalea biformata (strain ATCC BAA-864 / DSM 15991 / KCTC 12146 / HTCC2501)</name>
    <dbReference type="NCBI Taxonomy" id="313596"/>
    <lineage>
        <taxon>Bacteria</taxon>
        <taxon>Pseudomonadati</taxon>
        <taxon>Bacteroidota</taxon>
        <taxon>Flavobacteriia</taxon>
        <taxon>Flavobacteriales</taxon>
        <taxon>Flavobacteriaceae</taxon>
        <taxon>Robiginitalea</taxon>
    </lineage>
</organism>
<dbReference type="PROSITE" id="PS51257">
    <property type="entry name" value="PROKAR_LIPOPROTEIN"/>
    <property type="match status" value="1"/>
</dbReference>
<dbReference type="KEGG" id="rbi:RB2501_09285"/>
<dbReference type="HOGENOM" id="CLU_085302_0_0_10"/>
<dbReference type="OrthoDB" id="978531at2"/>
<keyword evidence="2" id="KW-1185">Reference proteome</keyword>
<dbReference type="AlphaFoldDB" id="A4CJH7"/>
<dbReference type="eggNOG" id="ENOG5030B5S">
    <property type="taxonomic scope" value="Bacteria"/>
</dbReference>
<gene>
    <name evidence="1" type="ordered locus">RB2501_09285</name>
</gene>
<dbReference type="EMBL" id="CP001712">
    <property type="protein sequence ID" value="EAR17085.1"/>
    <property type="molecule type" value="Genomic_DNA"/>
</dbReference>
<dbReference type="Proteomes" id="UP000009049">
    <property type="component" value="Chromosome"/>
</dbReference>
<reference evidence="1 2" key="1">
    <citation type="journal article" date="2009" name="J. Bacteriol.">
        <title>Complete genome sequence of Robiginitalea biformata HTCC2501.</title>
        <authorList>
            <person name="Oh H.M."/>
            <person name="Giovannoni S.J."/>
            <person name="Lee K."/>
            <person name="Ferriera S."/>
            <person name="Johnson J."/>
            <person name="Cho J.C."/>
        </authorList>
    </citation>
    <scope>NUCLEOTIDE SEQUENCE [LARGE SCALE GENOMIC DNA]</scope>
    <source>
        <strain evidence="2">ATCC BAA-864 / HTCC2501 / KCTC 12146</strain>
    </source>
</reference>
<evidence type="ECO:0000313" key="1">
    <source>
        <dbReference type="EMBL" id="EAR17085.1"/>
    </source>
</evidence>
<evidence type="ECO:0000313" key="2">
    <source>
        <dbReference type="Proteomes" id="UP000009049"/>
    </source>
</evidence>
<protein>
    <recommendedName>
        <fullName evidence="3">Lipoprotein</fullName>
    </recommendedName>
</protein>
<evidence type="ECO:0008006" key="3">
    <source>
        <dbReference type="Google" id="ProtNLM"/>
    </source>
</evidence>
<sequence>MKSIRYGTLLALLAVAGACNLTEEIYLEPDGSGSIALSFDGSGMLEMAGEELLDSTSVAMDSVVYFSEILEEKKDSIATLPLAEQERLKSLEPYRLRMQSNPAAGEMLFTLERDFASLAEVEESFNAFQRAGSLDPEPNAGAMPGTPEIYESTRVSYRFGDRVFSRRSEITDSVLHRQRLDSLEGTAMFLSGSTYTLKIHFPSRIRSASSETATLSMDGKTLIQEVEFMEYLRDPGVLDIRVELEE</sequence>
<dbReference type="RefSeq" id="WP_015753841.1">
    <property type="nucleotide sequence ID" value="NC_013222.1"/>
</dbReference>